<dbReference type="KEGG" id="ovi:T265_16079"/>
<dbReference type="STRING" id="6198.A0A074ZT10"/>
<dbReference type="OrthoDB" id="196847at2759"/>
<dbReference type="Proteomes" id="UP000054324">
    <property type="component" value="Unassembled WGS sequence"/>
</dbReference>
<sequence>MTQNQLTAETLLEKADELSFPASVVEFFSGEVGIPYGGFPEPLRTK</sequence>
<feature type="non-terminal residue" evidence="2">
    <location>
        <position position="46"/>
    </location>
</feature>
<dbReference type="GO" id="GO:0005737">
    <property type="term" value="C:cytoplasm"/>
    <property type="evidence" value="ECO:0007669"/>
    <property type="project" value="TreeGrafter"/>
</dbReference>
<dbReference type="InterPro" id="IPR003379">
    <property type="entry name" value="Carboxylase_cons_dom"/>
</dbReference>
<feature type="domain" description="Carboxylase conserved" evidence="1">
    <location>
        <begin position="1"/>
        <end position="46"/>
    </location>
</feature>
<dbReference type="SUPFAM" id="SSF89000">
    <property type="entry name" value="post-HMGL domain-like"/>
    <property type="match status" value="1"/>
</dbReference>
<evidence type="ECO:0000313" key="3">
    <source>
        <dbReference type="Proteomes" id="UP000054324"/>
    </source>
</evidence>
<dbReference type="AlphaFoldDB" id="A0A074ZT10"/>
<dbReference type="Pfam" id="PF02436">
    <property type="entry name" value="PYC_OADA"/>
    <property type="match status" value="1"/>
</dbReference>
<protein>
    <recommendedName>
        <fullName evidence="1">Carboxylase conserved domain-containing protein</fullName>
    </recommendedName>
</protein>
<dbReference type="RefSeq" id="XP_009177849.1">
    <property type="nucleotide sequence ID" value="XM_009179585.1"/>
</dbReference>
<name>A0A074ZT10_OPIVI</name>
<gene>
    <name evidence="2" type="ORF">T265_16079</name>
</gene>
<organism evidence="2 3">
    <name type="scientific">Opisthorchis viverrini</name>
    <name type="common">Southeast Asian liver fluke</name>
    <dbReference type="NCBI Taxonomy" id="6198"/>
    <lineage>
        <taxon>Eukaryota</taxon>
        <taxon>Metazoa</taxon>
        <taxon>Spiralia</taxon>
        <taxon>Lophotrochozoa</taxon>
        <taxon>Platyhelminthes</taxon>
        <taxon>Trematoda</taxon>
        <taxon>Digenea</taxon>
        <taxon>Opisthorchiida</taxon>
        <taxon>Opisthorchiata</taxon>
        <taxon>Opisthorchiidae</taxon>
        <taxon>Opisthorchis</taxon>
    </lineage>
</organism>
<keyword evidence="3" id="KW-1185">Reference proteome</keyword>
<proteinExistence type="predicted"/>
<evidence type="ECO:0000259" key="1">
    <source>
        <dbReference type="Pfam" id="PF02436"/>
    </source>
</evidence>
<evidence type="ECO:0000313" key="2">
    <source>
        <dbReference type="EMBL" id="KER18404.1"/>
    </source>
</evidence>
<dbReference type="InterPro" id="IPR055268">
    <property type="entry name" value="PCB-like"/>
</dbReference>
<reference evidence="2 3" key="1">
    <citation type="submission" date="2013-11" db="EMBL/GenBank/DDBJ databases">
        <title>Opisthorchis viverrini - life in the bile duct.</title>
        <authorList>
            <person name="Young N.D."/>
            <person name="Nagarajan N."/>
            <person name="Lin S.J."/>
            <person name="Korhonen P.K."/>
            <person name="Jex A.R."/>
            <person name="Hall R.S."/>
            <person name="Safavi-Hemami H."/>
            <person name="Kaewkong W."/>
            <person name="Bertrand D."/>
            <person name="Gao S."/>
            <person name="Seet Q."/>
            <person name="Wongkham S."/>
            <person name="Teh B.T."/>
            <person name="Wongkham C."/>
            <person name="Intapan P.M."/>
            <person name="Maleewong W."/>
            <person name="Yang X."/>
            <person name="Hu M."/>
            <person name="Wang Z."/>
            <person name="Hofmann A."/>
            <person name="Sternberg P.W."/>
            <person name="Tan P."/>
            <person name="Wang J."/>
            <person name="Gasser R.B."/>
        </authorList>
    </citation>
    <scope>NUCLEOTIDE SEQUENCE [LARGE SCALE GENOMIC DNA]</scope>
</reference>
<dbReference type="GO" id="GO:0006094">
    <property type="term" value="P:gluconeogenesis"/>
    <property type="evidence" value="ECO:0007669"/>
    <property type="project" value="TreeGrafter"/>
</dbReference>
<dbReference type="GeneID" id="20330244"/>
<dbReference type="CTD" id="20330244"/>
<dbReference type="PANTHER" id="PTHR43778">
    <property type="entry name" value="PYRUVATE CARBOXYLASE"/>
    <property type="match status" value="1"/>
</dbReference>
<dbReference type="Gene3D" id="1.10.472.90">
    <property type="entry name" value="Conserved carboxylase domain"/>
    <property type="match status" value="1"/>
</dbReference>
<dbReference type="GO" id="GO:0004736">
    <property type="term" value="F:pyruvate carboxylase activity"/>
    <property type="evidence" value="ECO:0007669"/>
    <property type="project" value="TreeGrafter"/>
</dbReference>
<dbReference type="EMBL" id="KL601747">
    <property type="protein sequence ID" value="KER18404.1"/>
    <property type="molecule type" value="Genomic_DNA"/>
</dbReference>
<accession>A0A074ZT10</accession>
<dbReference type="PANTHER" id="PTHR43778:SF2">
    <property type="entry name" value="PYRUVATE CARBOXYLASE, MITOCHONDRIAL"/>
    <property type="match status" value="1"/>
</dbReference>